<reference evidence="1" key="1">
    <citation type="submission" date="2021-09" db="EMBL/GenBank/DDBJ databases">
        <authorList>
            <person name="Martin H S."/>
        </authorList>
    </citation>
    <scope>NUCLEOTIDE SEQUENCE</scope>
</reference>
<gene>
    <name evidence="1" type="ORF">DCHRY22_LOCUS1284</name>
</gene>
<accession>A0A8J2QC33</accession>
<dbReference type="OrthoDB" id="6773828at2759"/>
<evidence type="ECO:0000313" key="1">
    <source>
        <dbReference type="EMBL" id="CAG9559414.1"/>
    </source>
</evidence>
<organism evidence="1 2">
    <name type="scientific">Danaus chrysippus</name>
    <name type="common">African queen</name>
    <dbReference type="NCBI Taxonomy" id="151541"/>
    <lineage>
        <taxon>Eukaryota</taxon>
        <taxon>Metazoa</taxon>
        <taxon>Ecdysozoa</taxon>
        <taxon>Arthropoda</taxon>
        <taxon>Hexapoda</taxon>
        <taxon>Insecta</taxon>
        <taxon>Pterygota</taxon>
        <taxon>Neoptera</taxon>
        <taxon>Endopterygota</taxon>
        <taxon>Lepidoptera</taxon>
        <taxon>Glossata</taxon>
        <taxon>Ditrysia</taxon>
        <taxon>Papilionoidea</taxon>
        <taxon>Nymphalidae</taxon>
        <taxon>Danainae</taxon>
        <taxon>Danaini</taxon>
        <taxon>Danaina</taxon>
        <taxon>Danaus</taxon>
        <taxon>Anosia</taxon>
    </lineage>
</organism>
<evidence type="ECO:0000313" key="2">
    <source>
        <dbReference type="Proteomes" id="UP000789524"/>
    </source>
</evidence>
<dbReference type="EMBL" id="CAKASE010000043">
    <property type="protein sequence ID" value="CAG9559414.1"/>
    <property type="molecule type" value="Genomic_DNA"/>
</dbReference>
<name>A0A8J2QC33_9NEOP</name>
<protein>
    <submittedName>
        <fullName evidence="1">(African queen) hypothetical protein</fullName>
    </submittedName>
</protein>
<dbReference type="AlphaFoldDB" id="A0A8J2QC33"/>
<keyword evidence="2" id="KW-1185">Reference proteome</keyword>
<sequence length="97" mass="10966">MKLSVSAYRAHAAAHKKILTSSYQQHYGSTAAPSCNPLQPSSFTPQTFRSYRRRNMCRHRVLSRLHDLRAWADTSGIMEMEDAAEITSNTRAITLVI</sequence>
<comment type="caution">
    <text evidence="1">The sequence shown here is derived from an EMBL/GenBank/DDBJ whole genome shotgun (WGS) entry which is preliminary data.</text>
</comment>
<dbReference type="Proteomes" id="UP000789524">
    <property type="component" value="Unassembled WGS sequence"/>
</dbReference>
<proteinExistence type="predicted"/>